<dbReference type="OrthoDB" id="2995625at2759"/>
<protein>
    <submittedName>
        <fullName evidence="1">Uncharacterized protein</fullName>
    </submittedName>
</protein>
<name>A0A9P5P6H3_9AGAR</name>
<comment type="caution">
    <text evidence="1">The sequence shown here is derived from an EMBL/GenBank/DDBJ whole genome shotgun (WGS) entry which is preliminary data.</text>
</comment>
<accession>A0A9P5P6H3</accession>
<organism evidence="1 2">
    <name type="scientific">Rhodocollybia butyracea</name>
    <dbReference type="NCBI Taxonomy" id="206335"/>
    <lineage>
        <taxon>Eukaryota</taxon>
        <taxon>Fungi</taxon>
        <taxon>Dikarya</taxon>
        <taxon>Basidiomycota</taxon>
        <taxon>Agaricomycotina</taxon>
        <taxon>Agaricomycetes</taxon>
        <taxon>Agaricomycetidae</taxon>
        <taxon>Agaricales</taxon>
        <taxon>Marasmiineae</taxon>
        <taxon>Omphalotaceae</taxon>
        <taxon>Rhodocollybia</taxon>
    </lineage>
</organism>
<sequence length="114" mass="12323">MSMAICISVSEHQCPGFSLSYAGEIAEASNFRAQGALQPTSESDISFTITPVVAGQSNGPFLWYQRGDVPLGFPLYMTGWVPNLTFGLDAPLIFEGILNTADVRQQFQLLGTSM</sequence>
<proteinExistence type="predicted"/>
<evidence type="ECO:0000313" key="2">
    <source>
        <dbReference type="Proteomes" id="UP000772434"/>
    </source>
</evidence>
<keyword evidence="2" id="KW-1185">Reference proteome</keyword>
<reference evidence="1" key="1">
    <citation type="submission" date="2020-11" db="EMBL/GenBank/DDBJ databases">
        <authorList>
            <consortium name="DOE Joint Genome Institute"/>
            <person name="Ahrendt S."/>
            <person name="Riley R."/>
            <person name="Andreopoulos W."/>
            <person name="Labutti K."/>
            <person name="Pangilinan J."/>
            <person name="Ruiz-Duenas F.J."/>
            <person name="Barrasa J.M."/>
            <person name="Sanchez-Garcia M."/>
            <person name="Camarero S."/>
            <person name="Miyauchi S."/>
            <person name="Serrano A."/>
            <person name="Linde D."/>
            <person name="Babiker R."/>
            <person name="Drula E."/>
            <person name="Ayuso-Fernandez I."/>
            <person name="Pacheco R."/>
            <person name="Padilla G."/>
            <person name="Ferreira P."/>
            <person name="Barriuso J."/>
            <person name="Kellner H."/>
            <person name="Castanera R."/>
            <person name="Alfaro M."/>
            <person name="Ramirez L."/>
            <person name="Pisabarro A.G."/>
            <person name="Kuo A."/>
            <person name="Tritt A."/>
            <person name="Lipzen A."/>
            <person name="He G."/>
            <person name="Yan M."/>
            <person name="Ng V."/>
            <person name="Cullen D."/>
            <person name="Martin F."/>
            <person name="Rosso M.-N."/>
            <person name="Henrissat B."/>
            <person name="Hibbett D."/>
            <person name="Martinez A.T."/>
            <person name="Grigoriev I.V."/>
        </authorList>
    </citation>
    <scope>NUCLEOTIDE SEQUENCE</scope>
    <source>
        <strain evidence="1">AH 40177</strain>
    </source>
</reference>
<evidence type="ECO:0000313" key="1">
    <source>
        <dbReference type="EMBL" id="KAF9039406.1"/>
    </source>
</evidence>
<dbReference type="EMBL" id="JADNRY010000573">
    <property type="protein sequence ID" value="KAF9039406.1"/>
    <property type="molecule type" value="Genomic_DNA"/>
</dbReference>
<dbReference type="AlphaFoldDB" id="A0A9P5P6H3"/>
<dbReference type="Proteomes" id="UP000772434">
    <property type="component" value="Unassembled WGS sequence"/>
</dbReference>
<gene>
    <name evidence="1" type="ORF">BDP27DRAFT_1435310</name>
</gene>